<name>A0A4Y2I902_ARAVE</name>
<comment type="caution">
    <text evidence="1">The sequence shown here is derived from an EMBL/GenBank/DDBJ whole genome shotgun (WGS) entry which is preliminary data.</text>
</comment>
<dbReference type="AlphaFoldDB" id="A0A4Y2I902"/>
<proteinExistence type="predicted"/>
<sequence>MQNPLESHFSFFSNSAIYPIIDLFTKHKRRQLLAAQKRNQPFIGSRNLLTFILLMVLHHYLSRLLEEDSLQLVRSQSRELPWDYVKKGKRERGAFCMSLTMPSNRLPQTARLL</sequence>
<evidence type="ECO:0000313" key="2">
    <source>
        <dbReference type="Proteomes" id="UP000499080"/>
    </source>
</evidence>
<dbReference type="EMBL" id="BGPR01002477">
    <property type="protein sequence ID" value="GBM74134.1"/>
    <property type="molecule type" value="Genomic_DNA"/>
</dbReference>
<accession>A0A4Y2I902</accession>
<protein>
    <submittedName>
        <fullName evidence="1">Uncharacterized protein</fullName>
    </submittedName>
</protein>
<evidence type="ECO:0000313" key="1">
    <source>
        <dbReference type="EMBL" id="GBM74134.1"/>
    </source>
</evidence>
<organism evidence="1 2">
    <name type="scientific">Araneus ventricosus</name>
    <name type="common">Orbweaver spider</name>
    <name type="synonym">Epeira ventricosa</name>
    <dbReference type="NCBI Taxonomy" id="182803"/>
    <lineage>
        <taxon>Eukaryota</taxon>
        <taxon>Metazoa</taxon>
        <taxon>Ecdysozoa</taxon>
        <taxon>Arthropoda</taxon>
        <taxon>Chelicerata</taxon>
        <taxon>Arachnida</taxon>
        <taxon>Araneae</taxon>
        <taxon>Araneomorphae</taxon>
        <taxon>Entelegynae</taxon>
        <taxon>Araneoidea</taxon>
        <taxon>Araneidae</taxon>
        <taxon>Araneus</taxon>
    </lineage>
</organism>
<keyword evidence="2" id="KW-1185">Reference proteome</keyword>
<reference evidence="1 2" key="1">
    <citation type="journal article" date="2019" name="Sci. Rep.">
        <title>Orb-weaving spider Araneus ventricosus genome elucidates the spidroin gene catalogue.</title>
        <authorList>
            <person name="Kono N."/>
            <person name="Nakamura H."/>
            <person name="Ohtoshi R."/>
            <person name="Moran D.A.P."/>
            <person name="Shinohara A."/>
            <person name="Yoshida Y."/>
            <person name="Fujiwara M."/>
            <person name="Mori M."/>
            <person name="Tomita M."/>
            <person name="Arakawa K."/>
        </authorList>
    </citation>
    <scope>NUCLEOTIDE SEQUENCE [LARGE SCALE GENOMIC DNA]</scope>
</reference>
<gene>
    <name evidence="1" type="ORF">AVEN_112612_1</name>
</gene>
<dbReference type="Proteomes" id="UP000499080">
    <property type="component" value="Unassembled WGS sequence"/>
</dbReference>